<dbReference type="InterPro" id="IPR037135">
    <property type="entry name" value="DUF1653-like_dom_sf"/>
</dbReference>
<dbReference type="AlphaFoldDB" id="A0AAP4B9J5"/>
<protein>
    <submittedName>
        <fullName evidence="3">DUF1653 domain-containing protein</fullName>
    </submittedName>
</protein>
<feature type="domain" description="DUF1653" evidence="2">
    <location>
        <begin position="11"/>
        <end position="74"/>
    </location>
</feature>
<evidence type="ECO:0000256" key="1">
    <source>
        <dbReference type="SAM" id="MobiDB-lite"/>
    </source>
</evidence>
<accession>A0AAP4B9J5</accession>
<gene>
    <name evidence="3" type="ORF">QJ036_08730</name>
</gene>
<dbReference type="Pfam" id="PF07866">
    <property type="entry name" value="DUF1653"/>
    <property type="match status" value="1"/>
</dbReference>
<proteinExistence type="predicted"/>
<dbReference type="EMBL" id="JASGBQ010000014">
    <property type="protein sequence ID" value="MDI9242551.1"/>
    <property type="molecule type" value="Genomic_DNA"/>
</dbReference>
<sequence>MAERIPRAGEFYRHFKNRLYQIVAVAEHSETGEAMVVYQAMYGDFKIYVRPLELFTGRVDRDKYPKVIQEYRFERVNPAELSDRSGREEERPVFKARGNERTETGKVPADETKAARRVLRKKTERVPVEETKGQERQREEDTWKKPVIGIQVMHGPLTDYEDYGEAEFVAAQEKVVIPRGGRAERAEDELWESLTDEALQAAEACGEEGLQGGDTVSPKFLDFLEARTYEAKAVILESLREELDDEMIDGLAMAVDVEIPAGSLDERYHQLEQCLKTMARYEDTRLR</sequence>
<comment type="caution">
    <text evidence="3">The sequence shown here is derived from an EMBL/GenBank/DDBJ whole genome shotgun (WGS) entry which is preliminary data.</text>
</comment>
<name>A0AAP4B9J5_9FIRM</name>
<dbReference type="RefSeq" id="WP_283230998.1">
    <property type="nucleotide sequence ID" value="NZ_JASGBQ010000014.1"/>
</dbReference>
<dbReference type="Proteomes" id="UP001300383">
    <property type="component" value="Unassembled WGS sequence"/>
</dbReference>
<evidence type="ECO:0000313" key="3">
    <source>
        <dbReference type="EMBL" id="MDI9242551.1"/>
    </source>
</evidence>
<dbReference type="InterPro" id="IPR023387">
    <property type="entry name" value="DUF1653-like_dom"/>
</dbReference>
<organism evidence="3 4">
    <name type="scientific">Fusibacillus kribbianus</name>
    <dbReference type="NCBI Taxonomy" id="3044208"/>
    <lineage>
        <taxon>Bacteria</taxon>
        <taxon>Bacillati</taxon>
        <taxon>Bacillota</taxon>
        <taxon>Clostridia</taxon>
        <taxon>Lachnospirales</taxon>
        <taxon>Lachnospiraceae</taxon>
        <taxon>Fusibacillus</taxon>
    </lineage>
</organism>
<evidence type="ECO:0000313" key="4">
    <source>
        <dbReference type="Proteomes" id="UP001300383"/>
    </source>
</evidence>
<feature type="region of interest" description="Disordered" evidence="1">
    <location>
        <begin position="80"/>
        <end position="106"/>
    </location>
</feature>
<evidence type="ECO:0000259" key="2">
    <source>
        <dbReference type="Pfam" id="PF07866"/>
    </source>
</evidence>
<reference evidence="3 4" key="1">
    <citation type="submission" date="2023-05" db="EMBL/GenBank/DDBJ databases">
        <title>[ruminococcus] sp. nov., isolated from a pig farm feces dump.</title>
        <authorList>
            <person name="Chang Y.-H."/>
        </authorList>
    </citation>
    <scope>NUCLEOTIDE SEQUENCE [LARGE SCALE GENOMIC DNA]</scope>
    <source>
        <strain evidence="3 4">YH-rum2234</strain>
    </source>
</reference>
<dbReference type="Gene3D" id="2.30.30.320">
    <property type="entry name" value="DUF1653-like domain"/>
    <property type="match status" value="1"/>
</dbReference>
<keyword evidence="4" id="KW-1185">Reference proteome</keyword>